<dbReference type="PRINTS" id="PR01002">
    <property type="entry name" value="FLGFLGJ"/>
</dbReference>
<protein>
    <recommendedName>
        <fullName evidence="5">Peptidoglycan hydrolase FlgJ</fullName>
    </recommendedName>
    <alternativeName>
        <fullName evidence="11">Muramidase FlgJ</fullName>
    </alternativeName>
</protein>
<keyword evidence="7" id="KW-1005">Bacterial flagellum biogenesis</keyword>
<evidence type="ECO:0000256" key="5">
    <source>
        <dbReference type="ARBA" id="ARBA00013433"/>
    </source>
</evidence>
<evidence type="ECO:0000313" key="13">
    <source>
        <dbReference type="EMBL" id="MBB4865370.1"/>
    </source>
</evidence>
<dbReference type="InterPro" id="IPR051056">
    <property type="entry name" value="Glycosyl_Hydrolase_73"/>
</dbReference>
<keyword evidence="6" id="KW-0574">Periplasm</keyword>
<dbReference type="PANTHER" id="PTHR33308:SF9">
    <property type="entry name" value="PEPTIDOGLYCAN HYDROLASE FLGJ"/>
    <property type="match status" value="1"/>
</dbReference>
<evidence type="ECO:0000256" key="10">
    <source>
        <dbReference type="ARBA" id="ARBA00023316"/>
    </source>
</evidence>
<comment type="subcellular location">
    <subcellularLocation>
        <location evidence="2">Periplasm</location>
    </subcellularLocation>
</comment>
<dbReference type="PANTHER" id="PTHR33308">
    <property type="entry name" value="PEPTIDOGLYCAN HYDROLASE FLGJ"/>
    <property type="match status" value="1"/>
</dbReference>
<reference evidence="13 14" key="1">
    <citation type="submission" date="2020-08" db="EMBL/GenBank/DDBJ databases">
        <title>Functional genomics of gut bacteria from endangered species of beetles.</title>
        <authorList>
            <person name="Carlos-Shanley C."/>
        </authorList>
    </citation>
    <scope>NUCLEOTIDE SEQUENCE [LARGE SCALE GENOMIC DNA]</scope>
    <source>
        <strain evidence="13 14">S00179</strain>
    </source>
</reference>
<keyword evidence="13" id="KW-0282">Flagellum</keyword>
<dbReference type="InterPro" id="IPR002901">
    <property type="entry name" value="MGlyc_endo_b_GlcNAc-like_dom"/>
</dbReference>
<dbReference type="NCBIfam" id="TIGR02541">
    <property type="entry name" value="flagell_FlgJ"/>
    <property type="match status" value="1"/>
</dbReference>
<dbReference type="Gene3D" id="1.10.530.10">
    <property type="match status" value="1"/>
</dbReference>
<evidence type="ECO:0000313" key="14">
    <source>
        <dbReference type="Proteomes" id="UP000566995"/>
    </source>
</evidence>
<evidence type="ECO:0000256" key="7">
    <source>
        <dbReference type="ARBA" id="ARBA00022795"/>
    </source>
</evidence>
<gene>
    <name evidence="13" type="ORF">HNP46_004251</name>
</gene>
<organism evidence="13 14">
    <name type="scientific">Pseudomonas nitroreducens</name>
    <dbReference type="NCBI Taxonomy" id="46680"/>
    <lineage>
        <taxon>Bacteria</taxon>
        <taxon>Pseudomonadati</taxon>
        <taxon>Pseudomonadota</taxon>
        <taxon>Gammaproteobacteria</taxon>
        <taxon>Pseudomonadales</taxon>
        <taxon>Pseudomonadaceae</taxon>
        <taxon>Pseudomonas</taxon>
    </lineage>
</organism>
<evidence type="ECO:0000256" key="1">
    <source>
        <dbReference type="ARBA" id="ARBA00002954"/>
    </source>
</evidence>
<keyword evidence="13" id="KW-0969">Cilium</keyword>
<accession>A0A7W7P3A4</accession>
<name>A0A7W7P3A4_PSENT</name>
<keyword evidence="10" id="KW-0961">Cell wall biogenesis/degradation</keyword>
<dbReference type="InterPro" id="IPR013377">
    <property type="entry name" value="FlgJ"/>
</dbReference>
<evidence type="ECO:0000256" key="8">
    <source>
        <dbReference type="ARBA" id="ARBA00022801"/>
    </source>
</evidence>
<comment type="similarity">
    <text evidence="4">In the C-terminal section; belongs to the glycosyl hydrolase 73 family.</text>
</comment>
<evidence type="ECO:0000256" key="6">
    <source>
        <dbReference type="ARBA" id="ARBA00022764"/>
    </source>
</evidence>
<evidence type="ECO:0000256" key="9">
    <source>
        <dbReference type="ARBA" id="ARBA00023295"/>
    </source>
</evidence>
<dbReference type="EMBL" id="JACHLI010000018">
    <property type="protein sequence ID" value="MBB4865370.1"/>
    <property type="molecule type" value="Genomic_DNA"/>
</dbReference>
<evidence type="ECO:0000256" key="3">
    <source>
        <dbReference type="ARBA" id="ARBA00006880"/>
    </source>
</evidence>
<evidence type="ECO:0000256" key="2">
    <source>
        <dbReference type="ARBA" id="ARBA00004418"/>
    </source>
</evidence>
<evidence type="ECO:0000256" key="11">
    <source>
        <dbReference type="ARBA" id="ARBA00030835"/>
    </source>
</evidence>
<dbReference type="GO" id="GO:0071973">
    <property type="term" value="P:bacterial-type flagellum-dependent cell motility"/>
    <property type="evidence" value="ECO:0007669"/>
    <property type="project" value="TreeGrafter"/>
</dbReference>
<keyword evidence="9" id="KW-0326">Glycosidase</keyword>
<keyword evidence="8" id="KW-0378">Hydrolase</keyword>
<dbReference type="GO" id="GO:0042597">
    <property type="term" value="C:periplasmic space"/>
    <property type="evidence" value="ECO:0007669"/>
    <property type="project" value="UniProtKB-SubCell"/>
</dbReference>
<comment type="caution">
    <text evidence="13">The sequence shown here is derived from an EMBL/GenBank/DDBJ whole genome shotgun (WGS) entry which is preliminary data.</text>
</comment>
<keyword evidence="13" id="KW-0966">Cell projection</keyword>
<dbReference type="SMART" id="SM00047">
    <property type="entry name" value="LYZ2"/>
    <property type="match status" value="1"/>
</dbReference>
<dbReference type="InterPro" id="IPR019301">
    <property type="entry name" value="Flagellar_prot_FlgJ_N"/>
</dbReference>
<evidence type="ECO:0000256" key="4">
    <source>
        <dbReference type="ARBA" id="ARBA00007974"/>
    </source>
</evidence>
<sequence length="345" mass="36419">MSAESLTSGFALDQSGMAGLKRLAKADPSKAAGEATKQFEAMFIQQILRSARSANPEAGETSEQMQVYHDLYDQQMAQHLASGKGFGLAKQIQAQMKARGLIDGDKAEYQENLIAGIPVAKPRRLTNALPTGYRATVGAEADEHPVAPSKQNPFAVASAATPSAIAPAHVKSFVNRMSASAEKASQISGVPSQVILAQAALETGWGRHQIRTSGGGESFNLFGIKAGDHWKGKTASVVTTEYVDGEAVRTVEKFRAYSSYEEAFSDYGRLIAESPRYARVVNAPNAQAAAYALQTSGYATDPAYGRKLVAVMDTMGSDKSTTVASAASWSRAIESSVGAGSKAVD</sequence>
<feature type="domain" description="Mannosyl-glycoprotein endo-beta-N-acetylglucosamidase-like" evidence="12">
    <location>
        <begin position="163"/>
        <end position="320"/>
    </location>
</feature>
<dbReference type="Proteomes" id="UP000566995">
    <property type="component" value="Unassembled WGS sequence"/>
</dbReference>
<evidence type="ECO:0000259" key="12">
    <source>
        <dbReference type="SMART" id="SM00047"/>
    </source>
</evidence>
<dbReference type="AlphaFoldDB" id="A0A7W7P3A4"/>
<dbReference type="Gene3D" id="2.10.70.40">
    <property type="entry name" value="peptidoglycan hydrolase"/>
    <property type="match status" value="1"/>
</dbReference>
<dbReference type="Pfam" id="PF01832">
    <property type="entry name" value="Glucosaminidase"/>
    <property type="match status" value="1"/>
</dbReference>
<dbReference type="RefSeq" id="WP_184592784.1">
    <property type="nucleotide sequence ID" value="NZ_JACHLI010000018.1"/>
</dbReference>
<comment type="similarity">
    <text evidence="3">In the N-terminal section; belongs to the FlgJ family.</text>
</comment>
<proteinExistence type="inferred from homology"/>
<dbReference type="GO" id="GO:0016798">
    <property type="term" value="F:hydrolase activity, acting on glycosyl bonds"/>
    <property type="evidence" value="ECO:0007669"/>
    <property type="project" value="UniProtKB-KW"/>
</dbReference>
<dbReference type="GO" id="GO:0071555">
    <property type="term" value="P:cell wall organization"/>
    <property type="evidence" value="ECO:0007669"/>
    <property type="project" value="UniProtKB-KW"/>
</dbReference>
<dbReference type="GO" id="GO:0004040">
    <property type="term" value="F:amidase activity"/>
    <property type="evidence" value="ECO:0007669"/>
    <property type="project" value="InterPro"/>
</dbReference>
<dbReference type="Pfam" id="PF10135">
    <property type="entry name" value="Rod-binding"/>
    <property type="match status" value="1"/>
</dbReference>
<comment type="function">
    <text evidence="1">Flagellum-specific muramidase which hydrolyzes the peptidoglycan layer to assemble the rod structure in the periplasmic space.</text>
</comment>
<dbReference type="GO" id="GO:0044780">
    <property type="term" value="P:bacterial-type flagellum assembly"/>
    <property type="evidence" value="ECO:0007669"/>
    <property type="project" value="InterPro"/>
</dbReference>